<proteinExistence type="predicted"/>
<organism evidence="1 2">
    <name type="scientific">Lysobacter capsici AZ78</name>
    <dbReference type="NCBI Taxonomy" id="1444315"/>
    <lineage>
        <taxon>Bacteria</taxon>
        <taxon>Pseudomonadati</taxon>
        <taxon>Pseudomonadota</taxon>
        <taxon>Gammaproteobacteria</taxon>
        <taxon>Lysobacterales</taxon>
        <taxon>Lysobacteraceae</taxon>
        <taxon>Lysobacter</taxon>
    </lineage>
</organism>
<dbReference type="InterPro" id="IPR043504">
    <property type="entry name" value="Peptidase_S1_PA_chymotrypsin"/>
</dbReference>
<dbReference type="SUPFAM" id="SSF50494">
    <property type="entry name" value="Trypsin-like serine proteases"/>
    <property type="match status" value="1"/>
</dbReference>
<dbReference type="AlphaFoldDB" id="A0A120AHM2"/>
<name>A0A120AHM2_9GAMM</name>
<dbReference type="GO" id="GO:0008233">
    <property type="term" value="F:peptidase activity"/>
    <property type="evidence" value="ECO:0007669"/>
    <property type="project" value="UniProtKB-KW"/>
</dbReference>
<dbReference type="InterPro" id="IPR009003">
    <property type="entry name" value="Peptidase_S1_PA"/>
</dbReference>
<accession>A0A120AHM2</accession>
<protein>
    <submittedName>
        <fullName evidence="1">Protease</fullName>
    </submittedName>
</protein>
<dbReference type="GO" id="GO:0006508">
    <property type="term" value="P:proteolysis"/>
    <property type="evidence" value="ECO:0007669"/>
    <property type="project" value="UniProtKB-KW"/>
</dbReference>
<sequence length="314" mass="33524">MLAGQLVYNAQEAMRVMTDDGPNAALSLSHTLALESVILSRGRPALRVMEHAIEPIDDERHPGSGFWRTILNDHEHTLAATASAVAAVMVKDHFAPTPETVVGTAWLLGPNLAITNRHVLFPDYGLRLARRQPGNPTQARLKSDVGVSLDFAYDNGPARQLRYAVDAVVFVCEPNDPVDVALLRVKPTAAPPFATPKPLTLNTDASEWEGNFVYAVGHPGRMAQVPSDIAAVFGNPDGRKRVSFGELMDPDPNSAVDLLYDASTIGGYSGGPATPIGSEGVIGLHYWGGDVKSGNRAIIASALRAHALNQFLPA</sequence>
<keyword evidence="1" id="KW-0645">Protease</keyword>
<dbReference type="Pfam" id="PF13365">
    <property type="entry name" value="Trypsin_2"/>
    <property type="match status" value="1"/>
</dbReference>
<keyword evidence="2" id="KW-1185">Reference proteome</keyword>
<reference evidence="1 2" key="1">
    <citation type="journal article" date="2014" name="Genome Announc.">
        <title>Draft Genome Sequence of Lysobacter capsici AZ78, a Bacterium Antagonistic to Plant-Pathogenic Oomycetes.</title>
        <authorList>
            <person name="Puopolo G."/>
            <person name="Sonego P."/>
            <person name="Engelen K."/>
            <person name="Pertot I."/>
        </authorList>
    </citation>
    <scope>NUCLEOTIDE SEQUENCE [LARGE SCALE GENOMIC DNA]</scope>
    <source>
        <strain evidence="1 2">AZ78</strain>
    </source>
</reference>
<keyword evidence="1" id="KW-0378">Hydrolase</keyword>
<dbReference type="EMBL" id="JAJA02000001">
    <property type="protein sequence ID" value="KWS06393.1"/>
    <property type="molecule type" value="Genomic_DNA"/>
</dbReference>
<dbReference type="Proteomes" id="UP000023435">
    <property type="component" value="Unassembled WGS sequence"/>
</dbReference>
<comment type="caution">
    <text evidence="1">The sequence shown here is derived from an EMBL/GenBank/DDBJ whole genome shotgun (WGS) entry which is preliminary data.</text>
</comment>
<gene>
    <name evidence="1" type="ORF">AZ78_3949</name>
</gene>
<evidence type="ECO:0000313" key="1">
    <source>
        <dbReference type="EMBL" id="KWS06393.1"/>
    </source>
</evidence>
<evidence type="ECO:0000313" key="2">
    <source>
        <dbReference type="Proteomes" id="UP000023435"/>
    </source>
</evidence>
<dbReference type="Gene3D" id="2.40.10.10">
    <property type="entry name" value="Trypsin-like serine proteases"/>
    <property type="match status" value="2"/>
</dbReference>